<dbReference type="InterPro" id="IPR036291">
    <property type="entry name" value="NAD(P)-bd_dom_sf"/>
</dbReference>
<keyword evidence="3" id="KW-1185">Reference proteome</keyword>
<reference evidence="2 3" key="1">
    <citation type="submission" date="2019-10" db="EMBL/GenBank/DDBJ databases">
        <title>Description of Paenibacillus terricola sp. nov.</title>
        <authorList>
            <person name="Carlier A."/>
            <person name="Qi S."/>
        </authorList>
    </citation>
    <scope>NUCLEOTIDE SEQUENCE [LARGE SCALE GENOMIC DNA]</scope>
    <source>
        <strain evidence="2 3">LMG 31459</strain>
    </source>
</reference>
<dbReference type="Proteomes" id="UP000596857">
    <property type="component" value="Unassembled WGS sequence"/>
</dbReference>
<protein>
    <submittedName>
        <fullName evidence="2">NAD-dependent epimerase/dehydratase family protein</fullName>
    </submittedName>
</protein>
<dbReference type="InterPro" id="IPR001509">
    <property type="entry name" value="Epimerase_deHydtase"/>
</dbReference>
<dbReference type="RefSeq" id="WP_171718686.1">
    <property type="nucleotide sequence ID" value="NZ_WHOB01000059.1"/>
</dbReference>
<dbReference type="EMBL" id="WHOB01000059">
    <property type="protein sequence ID" value="NOU81071.1"/>
    <property type="molecule type" value="Genomic_DNA"/>
</dbReference>
<proteinExistence type="predicted"/>
<dbReference type="Pfam" id="PF01370">
    <property type="entry name" value="Epimerase"/>
    <property type="match status" value="1"/>
</dbReference>
<sequence length="338" mass="37159">MRSVQELEDRLARPSAALLEELARLDGDIMLLGVGGKMGPSLARLAVNAIREAGLDKKVIGVSRFSNEVLKQELIEAGVEVIAADLSDDSALRALPDTKNILYMAGNKFGTTGNEHFTWMMNAYLPGRVAERFRDSRIVVFSTGNVYPFTPVGQGGATERTSPNANGEYGQSCLGRERIFEHFSHKNNTPMFIYRLNYAIDLRYGVLLELARSVKEQRPIDLTMGHANVIWQGDANELALRALLRCSSPPNVMNITGPETVSLRWAAAEIGRRLGTEPVFTGAEAPEALLSNAAKAAASFGYPRVSLAQMIDWVADWVASGSETWNKPTHFQEREGNY</sequence>
<evidence type="ECO:0000313" key="2">
    <source>
        <dbReference type="EMBL" id="NOU81071.1"/>
    </source>
</evidence>
<accession>A0ABX1YJS0</accession>
<dbReference type="Gene3D" id="3.40.50.720">
    <property type="entry name" value="NAD(P)-binding Rossmann-like Domain"/>
    <property type="match status" value="1"/>
</dbReference>
<gene>
    <name evidence="2" type="ORF">GC101_19595</name>
</gene>
<comment type="caution">
    <text evidence="2">The sequence shown here is derived from an EMBL/GenBank/DDBJ whole genome shotgun (WGS) entry which is preliminary data.</text>
</comment>
<dbReference type="SUPFAM" id="SSF51735">
    <property type="entry name" value="NAD(P)-binding Rossmann-fold domains"/>
    <property type="match status" value="1"/>
</dbReference>
<name>A0ABX1YJS0_9BACL</name>
<feature type="domain" description="NAD-dependent epimerase/dehydratase" evidence="1">
    <location>
        <begin position="31"/>
        <end position="196"/>
    </location>
</feature>
<evidence type="ECO:0000259" key="1">
    <source>
        <dbReference type="Pfam" id="PF01370"/>
    </source>
</evidence>
<evidence type="ECO:0000313" key="3">
    <source>
        <dbReference type="Proteomes" id="UP000596857"/>
    </source>
</evidence>
<organism evidence="2 3">
    <name type="scientific">Paenibacillus phytohabitans</name>
    <dbReference type="NCBI Taxonomy" id="2654978"/>
    <lineage>
        <taxon>Bacteria</taxon>
        <taxon>Bacillati</taxon>
        <taxon>Bacillota</taxon>
        <taxon>Bacilli</taxon>
        <taxon>Bacillales</taxon>
        <taxon>Paenibacillaceae</taxon>
        <taxon>Paenibacillus</taxon>
    </lineage>
</organism>